<comment type="caution">
    <text evidence="2">The sequence shown here is derived from an EMBL/GenBank/DDBJ whole genome shotgun (WGS) entry which is preliminary data.</text>
</comment>
<dbReference type="OrthoDB" id="9975421at2759"/>
<dbReference type="PANTHER" id="PTHR21096:SF0">
    <property type="entry name" value="PROTEIN FAM136A"/>
    <property type="match status" value="1"/>
</dbReference>
<protein>
    <submittedName>
        <fullName evidence="2">Uncharacterized protein</fullName>
    </submittedName>
</protein>
<proteinExistence type="inferred from homology"/>
<name>A0A835CWU4_APHGI</name>
<reference evidence="2 3" key="1">
    <citation type="submission" date="2020-08" db="EMBL/GenBank/DDBJ databases">
        <title>Aphidius gifuensis genome sequencing and assembly.</title>
        <authorList>
            <person name="Du Z."/>
        </authorList>
    </citation>
    <scope>NUCLEOTIDE SEQUENCE [LARGE SCALE GENOMIC DNA]</scope>
    <source>
        <strain evidence="2">YNYX2018</strain>
        <tissue evidence="2">Adults</tissue>
    </source>
</reference>
<accession>A0A835CWU4</accession>
<dbReference type="Pfam" id="PF05811">
    <property type="entry name" value="DUF842"/>
    <property type="match status" value="1"/>
</dbReference>
<dbReference type="PANTHER" id="PTHR21096">
    <property type="entry name" value="PROTEIN FAM136A"/>
    <property type="match status" value="1"/>
</dbReference>
<sequence>MAKVGKSDRVMEETLTVQATLDRKFYRKLKVNMYKCVAHCHENNATTEKELEKCIETCSVPLIKTMEIVDSETDDIQMRFLNCEEKCDKSELNGKNNYDDCISKCSKEFRNAIEDAIKKITIKVEENKF</sequence>
<organism evidence="2 3">
    <name type="scientific">Aphidius gifuensis</name>
    <name type="common">Parasitoid wasp</name>
    <dbReference type="NCBI Taxonomy" id="684658"/>
    <lineage>
        <taxon>Eukaryota</taxon>
        <taxon>Metazoa</taxon>
        <taxon>Ecdysozoa</taxon>
        <taxon>Arthropoda</taxon>
        <taxon>Hexapoda</taxon>
        <taxon>Insecta</taxon>
        <taxon>Pterygota</taxon>
        <taxon>Neoptera</taxon>
        <taxon>Endopterygota</taxon>
        <taxon>Hymenoptera</taxon>
        <taxon>Apocrita</taxon>
        <taxon>Ichneumonoidea</taxon>
        <taxon>Braconidae</taxon>
        <taxon>Aphidiinae</taxon>
        <taxon>Aphidius</taxon>
    </lineage>
</organism>
<dbReference type="AlphaFoldDB" id="A0A835CWU4"/>
<comment type="similarity">
    <text evidence="1">Belongs to the FAM136 family.</text>
</comment>
<dbReference type="Proteomes" id="UP000639338">
    <property type="component" value="Unassembled WGS sequence"/>
</dbReference>
<evidence type="ECO:0000256" key="1">
    <source>
        <dbReference type="ARBA" id="ARBA00009952"/>
    </source>
</evidence>
<dbReference type="EMBL" id="JACMRX010000002">
    <property type="protein sequence ID" value="KAF7995840.1"/>
    <property type="molecule type" value="Genomic_DNA"/>
</dbReference>
<dbReference type="InterPro" id="IPR008560">
    <property type="entry name" value="DUF842_euk"/>
</dbReference>
<gene>
    <name evidence="2" type="ORF">HCN44_006947</name>
</gene>
<evidence type="ECO:0000313" key="2">
    <source>
        <dbReference type="EMBL" id="KAF7995840.1"/>
    </source>
</evidence>
<evidence type="ECO:0000313" key="3">
    <source>
        <dbReference type="Proteomes" id="UP000639338"/>
    </source>
</evidence>
<dbReference type="GO" id="GO:0005737">
    <property type="term" value="C:cytoplasm"/>
    <property type="evidence" value="ECO:0007669"/>
    <property type="project" value="TreeGrafter"/>
</dbReference>
<keyword evidence="3" id="KW-1185">Reference proteome</keyword>